<sequence>MIPDLQYVSGLVGVSLHLFVIAQQASIASQRETNAIERDENAIKRDETLRQDFNGKFKELEQAITNMAKNPKREQ</sequence>
<protein>
    <submittedName>
        <fullName evidence="1">Uncharacterized protein</fullName>
    </submittedName>
</protein>
<reference evidence="1" key="1">
    <citation type="submission" date="2021-02" db="EMBL/GenBank/DDBJ databases">
        <authorList>
            <person name="Syme A R."/>
            <person name="Syme A R."/>
            <person name="Moolhuijzen P."/>
        </authorList>
    </citation>
    <scope>NUCLEOTIDE SEQUENCE</scope>
    <source>
        <strain evidence="1">W1-1</strain>
    </source>
</reference>
<dbReference type="EMBL" id="HG992987">
    <property type="protein sequence ID" value="CAE7214315.1"/>
    <property type="molecule type" value="Genomic_DNA"/>
</dbReference>
<dbReference type="AlphaFoldDB" id="A0A6S6WDW4"/>
<accession>A0A6S6WDW4</accession>
<organism evidence="1 2">
    <name type="scientific">Pyrenophora teres f. teres</name>
    <dbReference type="NCBI Taxonomy" id="97479"/>
    <lineage>
        <taxon>Eukaryota</taxon>
        <taxon>Fungi</taxon>
        <taxon>Dikarya</taxon>
        <taxon>Ascomycota</taxon>
        <taxon>Pezizomycotina</taxon>
        <taxon>Dothideomycetes</taxon>
        <taxon>Pleosporomycetidae</taxon>
        <taxon>Pleosporales</taxon>
        <taxon>Pleosporineae</taxon>
        <taxon>Pleosporaceae</taxon>
        <taxon>Pyrenophora</taxon>
    </lineage>
</organism>
<evidence type="ECO:0000313" key="2">
    <source>
        <dbReference type="Proteomes" id="UP000472372"/>
    </source>
</evidence>
<evidence type="ECO:0000313" key="1">
    <source>
        <dbReference type="EMBL" id="CAE7214315.1"/>
    </source>
</evidence>
<dbReference type="Proteomes" id="UP000472372">
    <property type="component" value="Chromosome 11"/>
</dbReference>
<proteinExistence type="predicted"/>
<name>A0A6S6WDW4_9PLEO</name>
<gene>
    <name evidence="1" type="ORF">PTTW11_10536</name>
</gene>